<reference evidence="1 2" key="1">
    <citation type="submission" date="2017-04" db="EMBL/GenBank/DDBJ databases">
        <title>Novel microbial lineages endemic to geothermal iron-oxide mats fill important gaps in the evolutionary history of Archaea.</title>
        <authorList>
            <person name="Jay Z.J."/>
            <person name="Beam J.P."/>
            <person name="Dlakic M."/>
            <person name="Rusch D.B."/>
            <person name="Kozubal M.A."/>
            <person name="Inskeep W.P."/>
        </authorList>
    </citation>
    <scope>NUCLEOTIDE SEQUENCE [LARGE SCALE GENOMIC DNA]</scope>
    <source>
        <strain evidence="1">OSP_D</strain>
    </source>
</reference>
<dbReference type="AlphaFoldDB" id="A0A2R6A8I5"/>
<comment type="caution">
    <text evidence="1">The sequence shown here is derived from an EMBL/GenBank/DDBJ whole genome shotgun (WGS) entry which is preliminary data.</text>
</comment>
<dbReference type="EMBL" id="NEXC01000061">
    <property type="protein sequence ID" value="PSN82635.1"/>
    <property type="molecule type" value="Genomic_DNA"/>
</dbReference>
<protein>
    <submittedName>
        <fullName evidence="1">Uncharacterized protein</fullName>
    </submittedName>
</protein>
<sequence length="88" mass="10155">MTISKQEWCFYVKAYSFALRPNLISTHSTEVYMRCKQLIALIPIIKKRQGSDKTTSKTLVEVRNWQLPPERRSGILSMTTQAYIKGCA</sequence>
<gene>
    <name evidence="1" type="ORF">B9Q01_07460</name>
</gene>
<name>A0A2R6A8I5_9ARCH</name>
<proteinExistence type="predicted"/>
<organism evidence="1 2">
    <name type="scientific">Candidatus Marsarchaeota G1 archaeon OSP_D</name>
    <dbReference type="NCBI Taxonomy" id="1978155"/>
    <lineage>
        <taxon>Archaea</taxon>
        <taxon>Candidatus Marsarchaeota</taxon>
        <taxon>Candidatus Marsarchaeota group 1</taxon>
    </lineage>
</organism>
<evidence type="ECO:0000313" key="2">
    <source>
        <dbReference type="Proteomes" id="UP000240880"/>
    </source>
</evidence>
<accession>A0A2R6A8I5</accession>
<evidence type="ECO:0000313" key="1">
    <source>
        <dbReference type="EMBL" id="PSN82635.1"/>
    </source>
</evidence>
<dbReference type="Proteomes" id="UP000240880">
    <property type="component" value="Unassembled WGS sequence"/>
</dbReference>